<evidence type="ECO:0000313" key="1">
    <source>
        <dbReference type="EMBL" id="KPK73222.1"/>
    </source>
</evidence>
<accession>A0A0S8GJL7</accession>
<proteinExistence type="predicted"/>
<evidence type="ECO:0000313" key="2">
    <source>
        <dbReference type="Proteomes" id="UP000051096"/>
    </source>
</evidence>
<dbReference type="Proteomes" id="UP000051096">
    <property type="component" value="Unassembled WGS sequence"/>
</dbReference>
<dbReference type="SUPFAM" id="SSF57662">
    <property type="entry name" value="Ferredoxin thioredoxin reductase (FTR), catalytic beta chain"/>
    <property type="match status" value="1"/>
</dbReference>
<organism evidence="1 2">
    <name type="scientific">candidate division WOR_3 bacterium SM23_60</name>
    <dbReference type="NCBI Taxonomy" id="1703780"/>
    <lineage>
        <taxon>Bacteria</taxon>
        <taxon>Bacteria division WOR-3</taxon>
    </lineage>
</organism>
<reference evidence="1 2" key="1">
    <citation type="journal article" date="2015" name="Microbiome">
        <title>Genomic resolution of linkages in carbon, nitrogen, and sulfur cycling among widespread estuary sediment bacteria.</title>
        <authorList>
            <person name="Baker B.J."/>
            <person name="Lazar C.S."/>
            <person name="Teske A.P."/>
            <person name="Dick G.J."/>
        </authorList>
    </citation>
    <scope>NUCLEOTIDE SEQUENCE [LARGE SCALE GENOMIC DNA]</scope>
    <source>
        <strain evidence="1">SM23_60</strain>
    </source>
</reference>
<comment type="caution">
    <text evidence="1">The sequence shown here is derived from an EMBL/GenBank/DDBJ whole genome shotgun (WGS) entry which is preliminary data.</text>
</comment>
<dbReference type="GO" id="GO:0016730">
    <property type="term" value="F:oxidoreductase activity, acting on iron-sulfur proteins as donors"/>
    <property type="evidence" value="ECO:0007669"/>
    <property type="project" value="InterPro"/>
</dbReference>
<dbReference type="InterPro" id="IPR036644">
    <property type="entry name" value="FTR_bsu_sf"/>
</dbReference>
<dbReference type="EMBL" id="LJUO01000013">
    <property type="protein sequence ID" value="KPK73222.1"/>
    <property type="molecule type" value="Genomic_DNA"/>
</dbReference>
<protein>
    <submittedName>
        <fullName evidence="1">Uncharacterized protein</fullName>
    </submittedName>
</protein>
<dbReference type="Pfam" id="PF02943">
    <property type="entry name" value="FeThRed_B"/>
    <property type="match status" value="1"/>
</dbReference>
<name>A0A0S8GJL7_UNCW3</name>
<dbReference type="Gene3D" id="3.90.460.10">
    <property type="entry name" value="Ferredoxin thioredoxin reductase catalytic beta subunit"/>
    <property type="match status" value="1"/>
</dbReference>
<dbReference type="AlphaFoldDB" id="A0A0S8GJL7"/>
<sequence>MKKKEEYQKNLLRVTELAGEHGYRLNSDAARVEKVVGLMTKNFMEYKKYYCPCKQSHPLDPEKDTLCPCDPWKEEIEKDSHCFCRLFYKK</sequence>
<dbReference type="InterPro" id="IPR004209">
    <property type="entry name" value="FTR_bsu"/>
</dbReference>
<gene>
    <name evidence="1" type="ORF">AMJ87_02395</name>
</gene>